<dbReference type="GO" id="GO:0016874">
    <property type="term" value="F:ligase activity"/>
    <property type="evidence" value="ECO:0007669"/>
    <property type="project" value="UniProtKB-KW"/>
</dbReference>
<keyword evidence="3" id="KW-0436">Ligase</keyword>
<feature type="short sequence motif" description="HXTX 2" evidence="2">
    <location>
        <begin position="129"/>
        <end position="132"/>
    </location>
</feature>
<dbReference type="AlphaFoldDB" id="A0A840QN49"/>
<dbReference type="NCBIfam" id="TIGR02258">
    <property type="entry name" value="2_5_ligase"/>
    <property type="match status" value="1"/>
</dbReference>
<dbReference type="RefSeq" id="WP_184663255.1">
    <property type="nucleotide sequence ID" value="NZ_JACHHB010000003.1"/>
</dbReference>
<comment type="caution">
    <text evidence="3">The sequence shown here is derived from an EMBL/GenBank/DDBJ whole genome shotgun (WGS) entry which is preliminary data.</text>
</comment>
<dbReference type="HAMAP" id="MF_01940">
    <property type="entry name" value="RNA_CPDase"/>
    <property type="match status" value="1"/>
</dbReference>
<comment type="similarity">
    <text evidence="2">Belongs to the 2H phosphoesterase superfamily. ThpR family.</text>
</comment>
<feature type="active site" description="Proton acceptor" evidence="2">
    <location>
        <position position="129"/>
    </location>
</feature>
<dbReference type="InterPro" id="IPR009097">
    <property type="entry name" value="Cyclic_Pdiesterase"/>
</dbReference>
<dbReference type="GO" id="GO:0008664">
    <property type="term" value="F:RNA 2',3'-cyclic 3'-phosphodiesterase activity"/>
    <property type="evidence" value="ECO:0007669"/>
    <property type="project" value="UniProtKB-EC"/>
</dbReference>
<feature type="active site" description="Proton donor" evidence="2">
    <location>
        <position position="43"/>
    </location>
</feature>
<dbReference type="PANTHER" id="PTHR35561">
    <property type="entry name" value="RNA 2',3'-CYCLIC PHOSPHODIESTERASE"/>
    <property type="match status" value="1"/>
</dbReference>
<sequence length="184" mass="20960">MSGEHTFIGLPLPDKVRSLLVTKQEQLNVFEHFKRCTHIDDFHITLAFLGGVSDEGRDRLDHQIRKIAEQMSPFSLTLSHVGIFGSVSEPRVVWGGIEEQAALNDLHQQVQTMLQNEGYSVDKRPFRPHITLAKKNKRSSSSFAIDRQNLTLEPMTWNVENVCIFTVSPTKEPMYKKVSNISIK</sequence>
<comment type="catalytic activity">
    <reaction evidence="2">
        <text>a 3'-end 2',3'-cyclophospho-ribonucleotide-RNA + H2O = a 3'-end 2'-phospho-ribonucleotide-RNA + H(+)</text>
        <dbReference type="Rhea" id="RHEA:11828"/>
        <dbReference type="Rhea" id="RHEA-COMP:10464"/>
        <dbReference type="Rhea" id="RHEA-COMP:17353"/>
        <dbReference type="ChEBI" id="CHEBI:15377"/>
        <dbReference type="ChEBI" id="CHEBI:15378"/>
        <dbReference type="ChEBI" id="CHEBI:83064"/>
        <dbReference type="ChEBI" id="CHEBI:173113"/>
        <dbReference type="EC" id="3.1.4.58"/>
    </reaction>
</comment>
<dbReference type="InterPro" id="IPR004175">
    <property type="entry name" value="RNA_CPDase"/>
</dbReference>
<dbReference type="SUPFAM" id="SSF55144">
    <property type="entry name" value="LigT-like"/>
    <property type="match status" value="1"/>
</dbReference>
<dbReference type="PANTHER" id="PTHR35561:SF1">
    <property type="entry name" value="RNA 2',3'-CYCLIC PHOSPHODIESTERASE"/>
    <property type="match status" value="1"/>
</dbReference>
<organism evidence="3 4">
    <name type="scientific">Texcoconibacillus texcoconensis</name>
    <dbReference type="NCBI Taxonomy" id="1095777"/>
    <lineage>
        <taxon>Bacteria</taxon>
        <taxon>Bacillati</taxon>
        <taxon>Bacillota</taxon>
        <taxon>Bacilli</taxon>
        <taxon>Bacillales</taxon>
        <taxon>Bacillaceae</taxon>
        <taxon>Texcoconibacillus</taxon>
    </lineage>
</organism>
<dbReference type="EMBL" id="JACHHB010000003">
    <property type="protein sequence ID" value="MBB5172799.1"/>
    <property type="molecule type" value="Genomic_DNA"/>
</dbReference>
<dbReference type="EC" id="3.1.4.58" evidence="2"/>
<evidence type="ECO:0000313" key="4">
    <source>
        <dbReference type="Proteomes" id="UP000551878"/>
    </source>
</evidence>
<gene>
    <name evidence="3" type="ORF">HNQ41_000943</name>
</gene>
<proteinExistence type="inferred from homology"/>
<dbReference type="Gene3D" id="3.90.1140.10">
    <property type="entry name" value="Cyclic phosphodiesterase"/>
    <property type="match status" value="1"/>
</dbReference>
<evidence type="ECO:0000256" key="1">
    <source>
        <dbReference type="ARBA" id="ARBA00022801"/>
    </source>
</evidence>
<dbReference type="GO" id="GO:0004113">
    <property type="term" value="F:2',3'-cyclic-nucleotide 3'-phosphodiesterase activity"/>
    <property type="evidence" value="ECO:0007669"/>
    <property type="project" value="InterPro"/>
</dbReference>
<name>A0A840QN49_9BACI</name>
<protein>
    <recommendedName>
        <fullName evidence="2">RNA 2',3'-cyclic phosphodiesterase</fullName>
        <shortName evidence="2">RNA 2',3'-CPDase</shortName>
        <ecNumber evidence="2">3.1.4.58</ecNumber>
    </recommendedName>
</protein>
<keyword evidence="4" id="KW-1185">Reference proteome</keyword>
<evidence type="ECO:0000313" key="3">
    <source>
        <dbReference type="EMBL" id="MBB5172799.1"/>
    </source>
</evidence>
<comment type="function">
    <text evidence="2">Hydrolyzes RNA 2',3'-cyclic phosphodiester to an RNA 2'-phosphomonoester.</text>
</comment>
<dbReference type="Pfam" id="PF13563">
    <property type="entry name" value="2_5_RNA_ligase2"/>
    <property type="match status" value="1"/>
</dbReference>
<feature type="short sequence motif" description="HXTX 1" evidence="2">
    <location>
        <begin position="43"/>
        <end position="46"/>
    </location>
</feature>
<dbReference type="Proteomes" id="UP000551878">
    <property type="component" value="Unassembled WGS sequence"/>
</dbReference>
<accession>A0A840QN49</accession>
<evidence type="ECO:0000256" key="2">
    <source>
        <dbReference type="HAMAP-Rule" id="MF_01940"/>
    </source>
</evidence>
<reference evidence="3 4" key="1">
    <citation type="submission" date="2020-08" db="EMBL/GenBank/DDBJ databases">
        <title>Genomic Encyclopedia of Type Strains, Phase IV (KMG-IV): sequencing the most valuable type-strain genomes for metagenomic binning, comparative biology and taxonomic classification.</title>
        <authorList>
            <person name="Goeker M."/>
        </authorList>
    </citation>
    <scope>NUCLEOTIDE SEQUENCE [LARGE SCALE GENOMIC DNA]</scope>
    <source>
        <strain evidence="3 4">DSM 24696</strain>
    </source>
</reference>
<keyword evidence="1 2" id="KW-0378">Hydrolase</keyword>